<keyword evidence="6" id="KW-0460">Magnesium</keyword>
<dbReference type="HAMAP" id="MF_00020">
    <property type="entry name" value="Acetate_kinase"/>
    <property type="match status" value="1"/>
</dbReference>
<organism evidence="8 9">
    <name type="scientific">Liquorilactobacillus oeni DSM 19972</name>
    <dbReference type="NCBI Taxonomy" id="1423777"/>
    <lineage>
        <taxon>Bacteria</taxon>
        <taxon>Bacillati</taxon>
        <taxon>Bacillota</taxon>
        <taxon>Bacilli</taxon>
        <taxon>Lactobacillales</taxon>
        <taxon>Lactobacillaceae</taxon>
        <taxon>Liquorilactobacillus</taxon>
    </lineage>
</organism>
<dbReference type="Pfam" id="PF00871">
    <property type="entry name" value="Acetate_kinase"/>
    <property type="match status" value="1"/>
</dbReference>
<evidence type="ECO:0000256" key="7">
    <source>
        <dbReference type="RuleBase" id="RU003835"/>
    </source>
</evidence>
<comment type="subunit">
    <text evidence="6">Homodimer.</text>
</comment>
<evidence type="ECO:0000256" key="2">
    <source>
        <dbReference type="ARBA" id="ARBA00022679"/>
    </source>
</evidence>
<evidence type="ECO:0000313" key="9">
    <source>
        <dbReference type="Proteomes" id="UP000051686"/>
    </source>
</evidence>
<dbReference type="PANTHER" id="PTHR21060">
    <property type="entry name" value="ACETATE KINASE"/>
    <property type="match status" value="1"/>
</dbReference>
<proteinExistence type="inferred from homology"/>
<dbReference type="PRINTS" id="PR00471">
    <property type="entry name" value="ACETATEKNASE"/>
</dbReference>
<dbReference type="GO" id="GO:0005524">
    <property type="term" value="F:ATP binding"/>
    <property type="evidence" value="ECO:0007669"/>
    <property type="project" value="UniProtKB-KW"/>
</dbReference>
<evidence type="ECO:0000256" key="1">
    <source>
        <dbReference type="ARBA" id="ARBA00008748"/>
    </source>
</evidence>
<feature type="binding site" evidence="6">
    <location>
        <position position="384"/>
    </location>
    <ligand>
        <name>Mg(2+)</name>
        <dbReference type="ChEBI" id="CHEBI:18420"/>
    </ligand>
</feature>
<dbReference type="PROSITE" id="PS01075">
    <property type="entry name" value="ACETATE_KINASE_1"/>
    <property type="match status" value="1"/>
</dbReference>
<dbReference type="GO" id="GO:0006083">
    <property type="term" value="P:acetate metabolic process"/>
    <property type="evidence" value="ECO:0007669"/>
    <property type="project" value="TreeGrafter"/>
</dbReference>
<dbReference type="NCBIfam" id="TIGR00016">
    <property type="entry name" value="ackA"/>
    <property type="match status" value="1"/>
</dbReference>
<dbReference type="Gene3D" id="3.30.420.40">
    <property type="match status" value="2"/>
</dbReference>
<dbReference type="InterPro" id="IPR023865">
    <property type="entry name" value="Aliphatic_acid_kinase_CS"/>
</dbReference>
<dbReference type="GO" id="GO:0006085">
    <property type="term" value="P:acetyl-CoA biosynthetic process"/>
    <property type="evidence" value="ECO:0007669"/>
    <property type="project" value="UniProtKB-UniRule"/>
</dbReference>
<dbReference type="GO" id="GO:0000287">
    <property type="term" value="F:magnesium ion binding"/>
    <property type="evidence" value="ECO:0007669"/>
    <property type="project" value="UniProtKB-UniRule"/>
</dbReference>
<dbReference type="InterPro" id="IPR000890">
    <property type="entry name" value="Aliphatic_acid_kin_short-chain"/>
</dbReference>
<feature type="binding site" evidence="6">
    <location>
        <position position="8"/>
    </location>
    <ligand>
        <name>Mg(2+)</name>
        <dbReference type="ChEBI" id="CHEBI:18420"/>
    </ligand>
</feature>
<reference evidence="8 9" key="1">
    <citation type="journal article" date="2015" name="Genome Announc.">
        <title>Expanding the biotechnology potential of lactobacilli through comparative genomics of 213 strains and associated genera.</title>
        <authorList>
            <person name="Sun Z."/>
            <person name="Harris H.M."/>
            <person name="McCann A."/>
            <person name="Guo C."/>
            <person name="Argimon S."/>
            <person name="Zhang W."/>
            <person name="Yang X."/>
            <person name="Jeffery I.B."/>
            <person name="Cooney J.C."/>
            <person name="Kagawa T.F."/>
            <person name="Liu W."/>
            <person name="Song Y."/>
            <person name="Salvetti E."/>
            <person name="Wrobel A."/>
            <person name="Rasinkangas P."/>
            <person name="Parkhill J."/>
            <person name="Rea M.C."/>
            <person name="O'Sullivan O."/>
            <person name="Ritari J."/>
            <person name="Douillard F.P."/>
            <person name="Paul Ross R."/>
            <person name="Yang R."/>
            <person name="Briner A.E."/>
            <person name="Felis G.E."/>
            <person name="de Vos W.M."/>
            <person name="Barrangou R."/>
            <person name="Klaenhammer T.R."/>
            <person name="Caufield P.W."/>
            <person name="Cui Y."/>
            <person name="Zhang H."/>
            <person name="O'Toole P.W."/>
        </authorList>
    </citation>
    <scope>NUCLEOTIDE SEQUENCE [LARGE SCALE GENOMIC DNA]</scope>
    <source>
        <strain evidence="8 9">DSM 19972</strain>
    </source>
</reference>
<keyword evidence="2 6" id="KW-0808">Transferase</keyword>
<dbReference type="UniPathway" id="UPA00340">
    <property type="reaction ID" value="UER00458"/>
</dbReference>
<name>A0A0R1MC33_9LACO</name>
<accession>A0A0R1MC33</accession>
<dbReference type="PANTHER" id="PTHR21060:SF15">
    <property type="entry name" value="ACETATE KINASE-RELATED"/>
    <property type="match status" value="1"/>
</dbReference>
<comment type="function">
    <text evidence="6">Catalyzes the formation of acetyl phosphate from acetate and ATP. Can also catalyze the reverse reaction.</text>
</comment>
<protein>
    <recommendedName>
        <fullName evidence="6">Acetate kinase</fullName>
        <ecNumber evidence="6">2.7.2.1</ecNumber>
    </recommendedName>
    <alternativeName>
        <fullName evidence="6">Acetokinase</fullName>
    </alternativeName>
</protein>
<evidence type="ECO:0000256" key="5">
    <source>
        <dbReference type="ARBA" id="ARBA00022840"/>
    </source>
</evidence>
<dbReference type="PATRIC" id="fig|1423777.3.peg.394"/>
<feature type="site" description="Transition state stabilizer" evidence="6">
    <location>
        <position position="240"/>
    </location>
</feature>
<dbReference type="PIRSF" id="PIRSF000722">
    <property type="entry name" value="Acetate_prop_kin"/>
    <property type="match status" value="1"/>
</dbReference>
<dbReference type="GO" id="GO:0005737">
    <property type="term" value="C:cytoplasm"/>
    <property type="evidence" value="ECO:0007669"/>
    <property type="project" value="UniProtKB-SubCell"/>
</dbReference>
<sequence>MGKILAINSGSSTLKIQVFKMPQEKSIANFLFDPINRDHCDVTLKMENKEQVFRLQRGFNYEEAIAHAIKLLLQNNILASVEEISGVGHRIVAGGEYFTRSVPITPAVFKKIEELSELAPLHNPANLKGISAIKKLLPQVQQVAVFDTAFHAEMPKKNFLYALPYAYYKKYKIRKYGAHGTSHRYVAMQAAKMLHKPLSELKLITLHLGSGASIAAIKNGKSIDTSMGFSPVSGLMMSSRAGDIDFSALAYLIHKGVISNVDSCLELLNRDSGLLGVSQLSSDLRQIEESAVHNPQAKLAIEMFVKKICDYLGAYWIELGGADALVFTGGIGEKDAKMRARIAAKLKPLQIFSNVQANQAASEREADFTGPSSNARLLVIPTNEELMIARDVFKITSRLSQRI</sequence>
<feature type="site" description="Transition state stabilizer" evidence="6">
    <location>
        <position position="179"/>
    </location>
</feature>
<keyword evidence="9" id="KW-1185">Reference proteome</keyword>
<dbReference type="InterPro" id="IPR004372">
    <property type="entry name" value="Ac/propionate_kinase"/>
</dbReference>
<comment type="cofactor">
    <cofactor evidence="6">
        <name>Mg(2+)</name>
        <dbReference type="ChEBI" id="CHEBI:18420"/>
    </cofactor>
    <cofactor evidence="6">
        <name>Mn(2+)</name>
        <dbReference type="ChEBI" id="CHEBI:29035"/>
    </cofactor>
    <text evidence="6">Mg(2+). Can also accept Mn(2+).</text>
</comment>
<dbReference type="RefSeq" id="WP_057895373.1">
    <property type="nucleotide sequence ID" value="NZ_AZEH01000020.1"/>
</dbReference>
<dbReference type="AlphaFoldDB" id="A0A0R1MC33"/>
<evidence type="ECO:0000256" key="6">
    <source>
        <dbReference type="HAMAP-Rule" id="MF_00020"/>
    </source>
</evidence>
<comment type="pathway">
    <text evidence="6">Metabolic intermediate biosynthesis; acetyl-CoA biosynthesis; acetyl-CoA from acetate: step 1/2.</text>
</comment>
<dbReference type="InterPro" id="IPR043129">
    <property type="entry name" value="ATPase_NBD"/>
</dbReference>
<dbReference type="EC" id="2.7.2.1" evidence="6"/>
<dbReference type="PROSITE" id="PS01076">
    <property type="entry name" value="ACETATE_KINASE_2"/>
    <property type="match status" value="1"/>
</dbReference>
<feature type="active site" description="Proton donor/acceptor" evidence="6">
    <location>
        <position position="147"/>
    </location>
</feature>
<dbReference type="EMBL" id="AZEH01000020">
    <property type="protein sequence ID" value="KRL05628.1"/>
    <property type="molecule type" value="Genomic_DNA"/>
</dbReference>
<comment type="caution">
    <text evidence="6">Lacks conserved residue(s) required for the propagation of feature annotation.</text>
</comment>
<dbReference type="SUPFAM" id="SSF53067">
    <property type="entry name" value="Actin-like ATPase domain"/>
    <property type="match status" value="2"/>
</dbReference>
<dbReference type="GO" id="GO:0008776">
    <property type="term" value="F:acetate kinase activity"/>
    <property type="evidence" value="ECO:0007669"/>
    <property type="project" value="UniProtKB-UniRule"/>
</dbReference>
<dbReference type="Proteomes" id="UP000051686">
    <property type="component" value="Unassembled WGS sequence"/>
</dbReference>
<feature type="binding site" evidence="6">
    <location>
        <begin position="283"/>
        <end position="285"/>
    </location>
    <ligand>
        <name>ATP</name>
        <dbReference type="ChEBI" id="CHEBI:30616"/>
    </ligand>
</feature>
<keyword evidence="6" id="KW-0963">Cytoplasm</keyword>
<feature type="binding site" evidence="6">
    <location>
        <position position="15"/>
    </location>
    <ligand>
        <name>ATP</name>
        <dbReference type="ChEBI" id="CHEBI:30616"/>
    </ligand>
</feature>
<evidence type="ECO:0000256" key="4">
    <source>
        <dbReference type="ARBA" id="ARBA00022777"/>
    </source>
</evidence>
<dbReference type="STRING" id="1423777.FD46_GL000373"/>
<dbReference type="CDD" id="cd24010">
    <property type="entry name" value="ASKHA_NBD_AcK_PK"/>
    <property type="match status" value="1"/>
</dbReference>
<comment type="catalytic activity">
    <reaction evidence="6">
        <text>acetate + ATP = acetyl phosphate + ADP</text>
        <dbReference type="Rhea" id="RHEA:11352"/>
        <dbReference type="ChEBI" id="CHEBI:22191"/>
        <dbReference type="ChEBI" id="CHEBI:30089"/>
        <dbReference type="ChEBI" id="CHEBI:30616"/>
        <dbReference type="ChEBI" id="CHEBI:456216"/>
        <dbReference type="EC" id="2.7.2.1"/>
    </reaction>
</comment>
<evidence type="ECO:0000313" key="8">
    <source>
        <dbReference type="EMBL" id="KRL05628.1"/>
    </source>
</evidence>
<gene>
    <name evidence="6" type="primary">ackA</name>
    <name evidence="8" type="ORF">FD46_GL000373</name>
</gene>
<keyword evidence="4 6" id="KW-0418">Kinase</keyword>
<comment type="caution">
    <text evidence="8">The sequence shown here is derived from an EMBL/GenBank/DDBJ whole genome shotgun (WGS) entry which is preliminary data.</text>
</comment>
<keyword evidence="5 6" id="KW-0067">ATP-binding</keyword>
<evidence type="ECO:0000256" key="3">
    <source>
        <dbReference type="ARBA" id="ARBA00022741"/>
    </source>
</evidence>
<keyword evidence="3 6" id="KW-0547">Nucleotide-binding</keyword>
<comment type="subcellular location">
    <subcellularLocation>
        <location evidence="6">Cytoplasm</location>
    </subcellularLocation>
</comment>
<keyword evidence="6" id="KW-0479">Metal-binding</keyword>
<feature type="binding site" evidence="6">
    <location>
        <begin position="207"/>
        <end position="211"/>
    </location>
    <ligand>
        <name>ATP</name>
        <dbReference type="ChEBI" id="CHEBI:30616"/>
    </ligand>
</feature>
<feature type="binding site" evidence="6">
    <location>
        <position position="90"/>
    </location>
    <ligand>
        <name>substrate</name>
    </ligand>
</feature>
<comment type="similarity">
    <text evidence="1 6 7">Belongs to the acetokinase family.</text>
</comment>
<dbReference type="OrthoDB" id="9802453at2"/>